<gene>
    <name evidence="1" type="ORF">CEXT_140021</name>
</gene>
<name>A0AAV4QB89_CAEEX</name>
<keyword evidence="2" id="KW-1185">Reference proteome</keyword>
<sequence length="102" mass="11467">MLKEILKALLEFSFKAAALQLLNSTPPILCVERGDPSAPGTIIYRLTFLRDDPLHPQQPCNSSTPLHPSCEWKRGDPGEPSVVIYRLTFLRDVPLHMSVSHF</sequence>
<evidence type="ECO:0000313" key="2">
    <source>
        <dbReference type="Proteomes" id="UP001054945"/>
    </source>
</evidence>
<organism evidence="1 2">
    <name type="scientific">Caerostris extrusa</name>
    <name type="common">Bark spider</name>
    <name type="synonym">Caerostris bankana</name>
    <dbReference type="NCBI Taxonomy" id="172846"/>
    <lineage>
        <taxon>Eukaryota</taxon>
        <taxon>Metazoa</taxon>
        <taxon>Ecdysozoa</taxon>
        <taxon>Arthropoda</taxon>
        <taxon>Chelicerata</taxon>
        <taxon>Arachnida</taxon>
        <taxon>Araneae</taxon>
        <taxon>Araneomorphae</taxon>
        <taxon>Entelegynae</taxon>
        <taxon>Araneoidea</taxon>
        <taxon>Araneidae</taxon>
        <taxon>Caerostris</taxon>
    </lineage>
</organism>
<comment type="caution">
    <text evidence="1">The sequence shown here is derived from an EMBL/GenBank/DDBJ whole genome shotgun (WGS) entry which is preliminary data.</text>
</comment>
<dbReference type="EMBL" id="BPLR01005834">
    <property type="protein sequence ID" value="GIY05366.1"/>
    <property type="molecule type" value="Genomic_DNA"/>
</dbReference>
<evidence type="ECO:0000313" key="1">
    <source>
        <dbReference type="EMBL" id="GIY05366.1"/>
    </source>
</evidence>
<proteinExistence type="predicted"/>
<protein>
    <submittedName>
        <fullName evidence="1">Uncharacterized protein</fullName>
    </submittedName>
</protein>
<dbReference type="Proteomes" id="UP001054945">
    <property type="component" value="Unassembled WGS sequence"/>
</dbReference>
<accession>A0AAV4QB89</accession>
<reference evidence="1 2" key="1">
    <citation type="submission" date="2021-06" db="EMBL/GenBank/DDBJ databases">
        <title>Caerostris extrusa draft genome.</title>
        <authorList>
            <person name="Kono N."/>
            <person name="Arakawa K."/>
        </authorList>
    </citation>
    <scope>NUCLEOTIDE SEQUENCE [LARGE SCALE GENOMIC DNA]</scope>
</reference>
<dbReference type="AlphaFoldDB" id="A0AAV4QB89"/>